<sequence>MVIVGDSLANAEGVASGVMEEFEVGKVPEELSSCEQRTKNYCSVEHMVVELKKLISLFCEVYFDILYVLLITLIIANVFSSLYSMLITRPLVVLRLRLAVEPGSQTMSEMSNFEGVVVYDQWLNIQFIQVELHRRGMDGIASCDLSLSSSKAIIVVY</sequence>
<keyword evidence="1" id="KW-0812">Transmembrane</keyword>
<keyword evidence="1" id="KW-1133">Transmembrane helix</keyword>
<evidence type="ECO:0000313" key="2">
    <source>
        <dbReference type="EMBL" id="CAL0313448.1"/>
    </source>
</evidence>
<evidence type="ECO:0000313" key="3">
    <source>
        <dbReference type="Proteomes" id="UP001497480"/>
    </source>
</evidence>
<protein>
    <submittedName>
        <fullName evidence="2">Uncharacterized protein</fullName>
    </submittedName>
</protein>
<organism evidence="2 3">
    <name type="scientific">Lupinus luteus</name>
    <name type="common">European yellow lupine</name>
    <dbReference type="NCBI Taxonomy" id="3873"/>
    <lineage>
        <taxon>Eukaryota</taxon>
        <taxon>Viridiplantae</taxon>
        <taxon>Streptophyta</taxon>
        <taxon>Embryophyta</taxon>
        <taxon>Tracheophyta</taxon>
        <taxon>Spermatophyta</taxon>
        <taxon>Magnoliopsida</taxon>
        <taxon>eudicotyledons</taxon>
        <taxon>Gunneridae</taxon>
        <taxon>Pentapetalae</taxon>
        <taxon>rosids</taxon>
        <taxon>fabids</taxon>
        <taxon>Fabales</taxon>
        <taxon>Fabaceae</taxon>
        <taxon>Papilionoideae</taxon>
        <taxon>50 kb inversion clade</taxon>
        <taxon>genistoids sensu lato</taxon>
        <taxon>core genistoids</taxon>
        <taxon>Genisteae</taxon>
        <taxon>Lupinus</taxon>
    </lineage>
</organism>
<accession>A0AAV1WX67</accession>
<dbReference type="AlphaFoldDB" id="A0AAV1WX67"/>
<dbReference type="Proteomes" id="UP001497480">
    <property type="component" value="Unassembled WGS sequence"/>
</dbReference>
<gene>
    <name evidence="2" type="ORF">LLUT_LOCUS14508</name>
</gene>
<keyword evidence="1" id="KW-0472">Membrane</keyword>
<comment type="caution">
    <text evidence="2">The sequence shown here is derived from an EMBL/GenBank/DDBJ whole genome shotgun (WGS) entry which is preliminary data.</text>
</comment>
<name>A0AAV1WX67_LUPLU</name>
<proteinExistence type="predicted"/>
<reference evidence="2 3" key="1">
    <citation type="submission" date="2024-03" db="EMBL/GenBank/DDBJ databases">
        <authorList>
            <person name="Martinez-Hernandez J."/>
        </authorList>
    </citation>
    <scope>NUCLEOTIDE SEQUENCE [LARGE SCALE GENOMIC DNA]</scope>
</reference>
<keyword evidence="3" id="KW-1185">Reference proteome</keyword>
<dbReference type="EMBL" id="CAXHTB010000010">
    <property type="protein sequence ID" value="CAL0313448.1"/>
    <property type="molecule type" value="Genomic_DNA"/>
</dbReference>
<evidence type="ECO:0000256" key="1">
    <source>
        <dbReference type="SAM" id="Phobius"/>
    </source>
</evidence>
<feature type="transmembrane region" description="Helical" evidence="1">
    <location>
        <begin position="65"/>
        <end position="87"/>
    </location>
</feature>